<reference evidence="2" key="1">
    <citation type="submission" date="2016-08" db="EMBL/GenBank/DDBJ databases">
        <title>Complete Genome Seqeunce of Paenibacillus sp. nov. IHBB 9852 from high altitute lake of Indian trans-Himalayas.</title>
        <authorList>
            <person name="Kiran S."/>
            <person name="Swarnkar M.K."/>
            <person name="Rana A."/>
            <person name="Tewari R."/>
            <person name="Gulati A."/>
        </authorList>
    </citation>
    <scope>NUCLEOTIDE SEQUENCE [LARGE SCALE GENOMIC DNA]</scope>
    <source>
        <strain evidence="2">IHBB 9852</strain>
    </source>
</reference>
<accession>A0A1B2E6H5</accession>
<dbReference type="InterPro" id="IPR011032">
    <property type="entry name" value="GroES-like_sf"/>
</dbReference>
<gene>
    <name evidence="2" type="ORF">BBD41_25030</name>
</gene>
<dbReference type="InterPro" id="IPR013154">
    <property type="entry name" value="ADH-like_N"/>
</dbReference>
<evidence type="ECO:0000259" key="1">
    <source>
        <dbReference type="SMART" id="SM00829"/>
    </source>
</evidence>
<dbReference type="PANTHER" id="PTHR43677:SF1">
    <property type="entry name" value="ACRYLYL-COA REDUCTASE ACUI-RELATED"/>
    <property type="match status" value="1"/>
</dbReference>
<feature type="domain" description="Enoyl reductase (ER)" evidence="1">
    <location>
        <begin position="22"/>
        <end position="331"/>
    </location>
</feature>
<dbReference type="SMART" id="SM00829">
    <property type="entry name" value="PKS_ER"/>
    <property type="match status" value="1"/>
</dbReference>
<proteinExistence type="predicted"/>
<dbReference type="Gene3D" id="3.40.50.720">
    <property type="entry name" value="NAD(P)-binding Rossmann-like Domain"/>
    <property type="match status" value="1"/>
</dbReference>
<dbReference type="EMBL" id="CP016809">
    <property type="protein sequence ID" value="ANY75574.1"/>
    <property type="molecule type" value="Genomic_DNA"/>
</dbReference>
<dbReference type="Pfam" id="PF00107">
    <property type="entry name" value="ADH_zinc_N"/>
    <property type="match status" value="1"/>
</dbReference>
<organism evidence="2">
    <name type="scientific">Paenibacillus ihbetae</name>
    <dbReference type="NCBI Taxonomy" id="1870820"/>
    <lineage>
        <taxon>Bacteria</taxon>
        <taxon>Bacillati</taxon>
        <taxon>Bacillota</taxon>
        <taxon>Bacilli</taxon>
        <taxon>Bacillales</taxon>
        <taxon>Paenibacillaceae</taxon>
        <taxon>Paenibacillus</taxon>
    </lineage>
</organism>
<dbReference type="AlphaFoldDB" id="A0A1B2E6H5"/>
<dbReference type="RefSeq" id="WP_099479326.1">
    <property type="nucleotide sequence ID" value="NZ_CP016809.1"/>
</dbReference>
<dbReference type="InterPro" id="IPR051397">
    <property type="entry name" value="Zn-ADH-like_protein"/>
</dbReference>
<dbReference type="InterPro" id="IPR020843">
    <property type="entry name" value="ER"/>
</dbReference>
<dbReference type="NCBIfam" id="TIGR02823">
    <property type="entry name" value="oxido_YhdH"/>
    <property type="match status" value="1"/>
</dbReference>
<dbReference type="KEGG" id="pib:BBD41_25030"/>
<dbReference type="SUPFAM" id="SSF51735">
    <property type="entry name" value="NAD(P)-binding Rossmann-fold domains"/>
    <property type="match status" value="1"/>
</dbReference>
<dbReference type="InterPro" id="IPR036291">
    <property type="entry name" value="NAD(P)-bd_dom_sf"/>
</dbReference>
<dbReference type="Gene3D" id="3.90.180.10">
    <property type="entry name" value="Medium-chain alcohol dehydrogenases, catalytic domain"/>
    <property type="match status" value="1"/>
</dbReference>
<evidence type="ECO:0000313" key="2">
    <source>
        <dbReference type="EMBL" id="ANY75574.1"/>
    </source>
</evidence>
<sequence length="333" mass="34778">MNKELQFQAFVIRQDDEGGIQSAVESLNLDQLPEGDVLVQVSHSGVNYKDGLASIPNSTIVRRYPFIPGIDLAGTVVESSHPGFIPGDGVLCTGYELGVSHEGGFSQYARVKGDWLLHLPDGLSPRDAMAIGTAGFTAALSIAALIRNGLSNDQGPVMVTGATGGVGSFAVSILSRLGYSVTASTGKTSHIEWLKRLGAADVLSREETAADSGKALSSQKWAAVVDPVGGSQLGSLLKSVRYGGSIAVSGMTGGGAVETTVYPFILRGISLLGIDSVYCPMDVRASIWKKLADEWKPETVLADGITEYGLSDLPGLLETILAGEAVGRSVVRL</sequence>
<dbReference type="Pfam" id="PF08240">
    <property type="entry name" value="ADH_N"/>
    <property type="match status" value="1"/>
</dbReference>
<dbReference type="GO" id="GO:0043957">
    <property type="term" value="F:acryloyl-CoA reductase (NADPH) activity"/>
    <property type="evidence" value="ECO:0007669"/>
    <property type="project" value="TreeGrafter"/>
</dbReference>
<dbReference type="PANTHER" id="PTHR43677">
    <property type="entry name" value="SHORT-CHAIN DEHYDROGENASE/REDUCTASE"/>
    <property type="match status" value="1"/>
</dbReference>
<name>A0A1B2E6H5_9BACL</name>
<dbReference type="InterPro" id="IPR014188">
    <property type="entry name" value="Acrylyl-CoA_reductase_AcuI"/>
</dbReference>
<protein>
    <submittedName>
        <fullName evidence="2">Quinone oxidoreductase</fullName>
    </submittedName>
</protein>
<dbReference type="SUPFAM" id="SSF50129">
    <property type="entry name" value="GroES-like"/>
    <property type="match status" value="1"/>
</dbReference>
<dbReference type="InterPro" id="IPR013149">
    <property type="entry name" value="ADH-like_C"/>
</dbReference>